<organism evidence="2">
    <name type="scientific">Cyanothece sp. (strain PCC 7425 / ATCC 29141)</name>
    <dbReference type="NCBI Taxonomy" id="395961"/>
    <lineage>
        <taxon>Bacteria</taxon>
        <taxon>Bacillati</taxon>
        <taxon>Cyanobacteriota</taxon>
        <taxon>Cyanophyceae</taxon>
        <taxon>Gomontiellales</taxon>
        <taxon>Cyanothecaceae</taxon>
        <taxon>Cyanothece</taxon>
    </lineage>
</organism>
<evidence type="ECO:0000313" key="2">
    <source>
        <dbReference type="EMBL" id="ACL43293.1"/>
    </source>
</evidence>
<sequence length="53" mass="5845">MLTGIFLGIVGTYGLSATIALLWGMVIRVQEDPSPSESELNLDQQTMDELRCM</sequence>
<dbReference type="EMBL" id="CP001344">
    <property type="protein sequence ID" value="ACL43293.1"/>
    <property type="molecule type" value="Genomic_DNA"/>
</dbReference>
<reference evidence="2" key="1">
    <citation type="submission" date="2009-01" db="EMBL/GenBank/DDBJ databases">
        <title>Complete sequence of chromosome Cyanothece sp. PCC 7425.</title>
        <authorList>
            <consortium name="US DOE Joint Genome Institute"/>
            <person name="Lucas S."/>
            <person name="Copeland A."/>
            <person name="Lapidus A."/>
            <person name="Glavina del Rio T."/>
            <person name="Dalin E."/>
            <person name="Tice H."/>
            <person name="Bruce D."/>
            <person name="Goodwin L."/>
            <person name="Pitluck S."/>
            <person name="Sims D."/>
            <person name="Meineke L."/>
            <person name="Brettin T."/>
            <person name="Detter J.C."/>
            <person name="Han C."/>
            <person name="Larimer F."/>
            <person name="Land M."/>
            <person name="Hauser L."/>
            <person name="Kyrpides N."/>
            <person name="Ovchinnikova G."/>
            <person name="Liberton M."/>
            <person name="Stoeckel J."/>
            <person name="Banerjee A."/>
            <person name="Singh A."/>
            <person name="Page L."/>
            <person name="Sato H."/>
            <person name="Zhao L."/>
            <person name="Sherman L."/>
            <person name="Pakrasi H."/>
            <person name="Richardson P."/>
        </authorList>
    </citation>
    <scope>NUCLEOTIDE SEQUENCE</scope>
    <source>
        <strain evidence="2">PCC 7425</strain>
    </source>
</reference>
<gene>
    <name evidence="2" type="ordered locus">Cyan7425_0907</name>
</gene>
<keyword evidence="1" id="KW-0812">Transmembrane</keyword>
<dbReference type="KEGG" id="cyn:Cyan7425_0907"/>
<feature type="transmembrane region" description="Helical" evidence="1">
    <location>
        <begin position="6"/>
        <end position="26"/>
    </location>
</feature>
<evidence type="ECO:0000256" key="1">
    <source>
        <dbReference type="SAM" id="Phobius"/>
    </source>
</evidence>
<protein>
    <submittedName>
        <fullName evidence="2">Uncharacterized protein</fullName>
    </submittedName>
</protein>
<name>B8HWZ0_CYAP4</name>
<accession>B8HWZ0</accession>
<dbReference type="AlphaFoldDB" id="B8HWZ0"/>
<dbReference type="HOGENOM" id="CLU_3060724_0_0_3"/>
<proteinExistence type="predicted"/>
<keyword evidence="1" id="KW-1133">Transmembrane helix</keyword>
<keyword evidence="1" id="KW-0472">Membrane</keyword>